<dbReference type="EMBL" id="KB095853">
    <property type="protein sequence ID" value="ESO11105.1"/>
    <property type="molecule type" value="Genomic_DNA"/>
</dbReference>
<dbReference type="Pfam" id="PF00028">
    <property type="entry name" value="Cadherin"/>
    <property type="match status" value="1"/>
</dbReference>
<evidence type="ECO:0000256" key="6">
    <source>
        <dbReference type="ARBA" id="ARBA00023136"/>
    </source>
</evidence>
<dbReference type="PANTHER" id="PTHR24026">
    <property type="entry name" value="FAT ATYPICAL CADHERIN-RELATED"/>
    <property type="match status" value="1"/>
</dbReference>
<dbReference type="SMART" id="SM00112">
    <property type="entry name" value="CA"/>
    <property type="match status" value="1"/>
</dbReference>
<keyword evidence="6" id="KW-0472">Membrane</keyword>
<dbReference type="GeneID" id="20217278"/>
<gene>
    <name evidence="10" type="primary">20217278</name>
    <name evidence="9" type="ORF">HELRODRAFT_91727</name>
</gene>
<reference evidence="11" key="1">
    <citation type="submission" date="2012-12" db="EMBL/GenBank/DDBJ databases">
        <authorList>
            <person name="Hellsten U."/>
            <person name="Grimwood J."/>
            <person name="Chapman J.A."/>
            <person name="Shapiro H."/>
            <person name="Aerts A."/>
            <person name="Otillar R.P."/>
            <person name="Terry A.Y."/>
            <person name="Boore J.L."/>
            <person name="Simakov O."/>
            <person name="Marletaz F."/>
            <person name="Cho S.-J."/>
            <person name="Edsinger-Gonzales E."/>
            <person name="Havlak P."/>
            <person name="Kuo D.-H."/>
            <person name="Larsson T."/>
            <person name="Lv J."/>
            <person name="Arendt D."/>
            <person name="Savage R."/>
            <person name="Osoegawa K."/>
            <person name="de Jong P."/>
            <person name="Lindberg D.R."/>
            <person name="Seaver E.C."/>
            <person name="Weisblat D.A."/>
            <person name="Putnam N.H."/>
            <person name="Grigoriev I.V."/>
            <person name="Rokhsar D.S."/>
        </authorList>
    </citation>
    <scope>NUCLEOTIDE SEQUENCE</scope>
</reference>
<dbReference type="InterPro" id="IPR015919">
    <property type="entry name" value="Cadherin-like_sf"/>
</dbReference>
<keyword evidence="3" id="KW-0677">Repeat</keyword>
<sequence>TTVYINLLDVNDNDPAFERDRYYTFVWEGVPIGTFVTQITATDADSGKNSRLLYDITSGNPDGAFIIDPPSTGIVKTRRGIDRESRDVYRLVISARDSADIPRSASVILKVHVFDANDNAPEFVGLDDVVVVKEGCSPIGSEVFTVRAADRDGG</sequence>
<keyword evidence="5" id="KW-1133">Transmembrane helix</keyword>
<dbReference type="KEGG" id="hro:HELRODRAFT_91727"/>
<dbReference type="EMBL" id="AMQM01008811">
    <property type="status" value="NOT_ANNOTATED_CDS"/>
    <property type="molecule type" value="Genomic_DNA"/>
</dbReference>
<comment type="subcellular location">
    <subcellularLocation>
        <location evidence="1">Membrane</location>
    </subcellularLocation>
</comment>
<dbReference type="Gene3D" id="2.60.40.60">
    <property type="entry name" value="Cadherins"/>
    <property type="match status" value="1"/>
</dbReference>
<dbReference type="HOGENOM" id="CLU_127435_0_0_1"/>
<dbReference type="InterPro" id="IPR020894">
    <property type="entry name" value="Cadherin_CS"/>
</dbReference>
<dbReference type="FunFam" id="2.60.40.60:FF:000020">
    <property type="entry name" value="Dachsous cadherin-related 1b"/>
    <property type="match status" value="1"/>
</dbReference>
<dbReference type="AlphaFoldDB" id="T1G881"/>
<evidence type="ECO:0000256" key="1">
    <source>
        <dbReference type="ARBA" id="ARBA00004370"/>
    </source>
</evidence>
<dbReference type="SUPFAM" id="SSF49313">
    <property type="entry name" value="Cadherin-like"/>
    <property type="match status" value="1"/>
</dbReference>
<evidence type="ECO:0000256" key="4">
    <source>
        <dbReference type="ARBA" id="ARBA00022837"/>
    </source>
</evidence>
<dbReference type="CTD" id="20217278"/>
<reference evidence="9 11" key="2">
    <citation type="journal article" date="2013" name="Nature">
        <title>Insights into bilaterian evolution from three spiralian genomes.</title>
        <authorList>
            <person name="Simakov O."/>
            <person name="Marletaz F."/>
            <person name="Cho S.J."/>
            <person name="Edsinger-Gonzales E."/>
            <person name="Havlak P."/>
            <person name="Hellsten U."/>
            <person name="Kuo D.H."/>
            <person name="Larsson T."/>
            <person name="Lv J."/>
            <person name="Arendt D."/>
            <person name="Savage R."/>
            <person name="Osoegawa K."/>
            <person name="de Jong P."/>
            <person name="Grimwood J."/>
            <person name="Chapman J.A."/>
            <person name="Shapiro H."/>
            <person name="Aerts A."/>
            <person name="Otillar R.P."/>
            <person name="Terry A.Y."/>
            <person name="Boore J.L."/>
            <person name="Grigoriev I.V."/>
            <person name="Lindberg D.R."/>
            <person name="Seaver E.C."/>
            <person name="Weisblat D.A."/>
            <person name="Putnam N.H."/>
            <person name="Rokhsar D.S."/>
        </authorList>
    </citation>
    <scope>NUCLEOTIDE SEQUENCE</scope>
</reference>
<dbReference type="EnsemblMetazoa" id="HelroT91727">
    <property type="protein sequence ID" value="HelroP91727"/>
    <property type="gene ID" value="HelroG91727"/>
</dbReference>
<evidence type="ECO:0000313" key="11">
    <source>
        <dbReference type="Proteomes" id="UP000015101"/>
    </source>
</evidence>
<dbReference type="CDD" id="cd11304">
    <property type="entry name" value="Cadherin_repeat"/>
    <property type="match status" value="1"/>
</dbReference>
<keyword evidence="2" id="KW-0812">Transmembrane</keyword>
<dbReference type="Proteomes" id="UP000015101">
    <property type="component" value="Unassembled WGS sequence"/>
</dbReference>
<dbReference type="OMA" id="KEVCEYP"/>
<evidence type="ECO:0000313" key="10">
    <source>
        <dbReference type="EnsemblMetazoa" id="HelroP91727"/>
    </source>
</evidence>
<evidence type="ECO:0000256" key="2">
    <source>
        <dbReference type="ARBA" id="ARBA00022692"/>
    </source>
</evidence>
<name>T1G881_HELRO</name>
<dbReference type="EMBL" id="AMQM01008812">
    <property type="status" value="NOT_ANNOTATED_CDS"/>
    <property type="molecule type" value="Genomic_DNA"/>
</dbReference>
<dbReference type="eggNOG" id="KOG1219">
    <property type="taxonomic scope" value="Eukaryota"/>
</dbReference>
<dbReference type="STRING" id="6412.T1G881"/>
<evidence type="ECO:0000256" key="5">
    <source>
        <dbReference type="ARBA" id="ARBA00022989"/>
    </source>
</evidence>
<evidence type="ECO:0000256" key="3">
    <source>
        <dbReference type="ARBA" id="ARBA00022737"/>
    </source>
</evidence>
<keyword evidence="4 7" id="KW-0106">Calcium</keyword>
<organism evidence="10 11">
    <name type="scientific">Helobdella robusta</name>
    <name type="common">Californian leech</name>
    <dbReference type="NCBI Taxonomy" id="6412"/>
    <lineage>
        <taxon>Eukaryota</taxon>
        <taxon>Metazoa</taxon>
        <taxon>Spiralia</taxon>
        <taxon>Lophotrochozoa</taxon>
        <taxon>Annelida</taxon>
        <taxon>Clitellata</taxon>
        <taxon>Hirudinea</taxon>
        <taxon>Rhynchobdellida</taxon>
        <taxon>Glossiphoniidae</taxon>
        <taxon>Helobdella</taxon>
    </lineage>
</organism>
<keyword evidence="11" id="KW-1185">Reference proteome</keyword>
<dbReference type="GO" id="GO:0007156">
    <property type="term" value="P:homophilic cell adhesion via plasma membrane adhesion molecules"/>
    <property type="evidence" value="ECO:0007669"/>
    <property type="project" value="InterPro"/>
</dbReference>
<dbReference type="GO" id="GO:0005509">
    <property type="term" value="F:calcium ion binding"/>
    <property type="evidence" value="ECO:0007669"/>
    <property type="project" value="UniProtKB-UniRule"/>
</dbReference>
<dbReference type="PRINTS" id="PR00205">
    <property type="entry name" value="CADHERIN"/>
</dbReference>
<evidence type="ECO:0000313" key="9">
    <source>
        <dbReference type="EMBL" id="ESO11105.1"/>
    </source>
</evidence>
<protein>
    <recommendedName>
        <fullName evidence="8">Cadherin domain-containing protein</fullName>
    </recommendedName>
</protein>
<dbReference type="InParanoid" id="T1G881"/>
<dbReference type="GO" id="GO:0005886">
    <property type="term" value="C:plasma membrane"/>
    <property type="evidence" value="ECO:0007669"/>
    <property type="project" value="UniProtKB-SubCell"/>
</dbReference>
<dbReference type="InterPro" id="IPR002126">
    <property type="entry name" value="Cadherin-like_dom"/>
</dbReference>
<evidence type="ECO:0000256" key="7">
    <source>
        <dbReference type="PROSITE-ProRule" id="PRU00043"/>
    </source>
</evidence>
<dbReference type="PROSITE" id="PS50268">
    <property type="entry name" value="CADHERIN_2"/>
    <property type="match status" value="1"/>
</dbReference>
<dbReference type="PANTHER" id="PTHR24026:SF126">
    <property type="entry name" value="PROTOCADHERIN FAT 4"/>
    <property type="match status" value="1"/>
</dbReference>
<dbReference type="OrthoDB" id="6252479at2759"/>
<accession>T1G881</accession>
<reference evidence="10" key="3">
    <citation type="submission" date="2015-06" db="UniProtKB">
        <authorList>
            <consortium name="EnsemblMetazoa"/>
        </authorList>
    </citation>
    <scope>IDENTIFICATION</scope>
</reference>
<dbReference type="RefSeq" id="XP_009010768.1">
    <property type="nucleotide sequence ID" value="XM_009012520.1"/>
</dbReference>
<proteinExistence type="predicted"/>
<dbReference type="PROSITE" id="PS00232">
    <property type="entry name" value="CADHERIN_1"/>
    <property type="match status" value="2"/>
</dbReference>
<feature type="domain" description="Cadherin" evidence="8">
    <location>
        <begin position="18"/>
        <end position="123"/>
    </location>
</feature>
<evidence type="ECO:0000259" key="8">
    <source>
        <dbReference type="PROSITE" id="PS50268"/>
    </source>
</evidence>